<sequence length="212" mass="23955">MTELTTKRPDTELAHLAWCIIVAVKLARKEGRSLTSLQTHMFIMQWLSTAQKRKVFPKSLAPDIIWLQEQGKLKGPSARLYSKVEYIWLASSGELASQSTLFRFTCMIDTLRSMGWQDHLLSDTEWQDGWKCGTDISAVYTQKSQLHSSFTESGNLILPLEVRVTGVPDGIFPLLEQCGLKTEKLPVSMGYTVLILQPEIDSSSVKKDIVEY</sequence>
<organism evidence="1 2">
    <name type="scientific">Salmonella enterica I</name>
    <dbReference type="NCBI Taxonomy" id="59201"/>
    <lineage>
        <taxon>Bacteria</taxon>
        <taxon>Pseudomonadati</taxon>
        <taxon>Pseudomonadota</taxon>
        <taxon>Gammaproteobacteria</taxon>
        <taxon>Enterobacterales</taxon>
        <taxon>Enterobacteriaceae</taxon>
        <taxon>Salmonella</taxon>
    </lineage>
</organism>
<protein>
    <submittedName>
        <fullName evidence="1">Protein of uncharacterized function (DUF2913)</fullName>
    </submittedName>
</protein>
<dbReference type="AlphaFoldDB" id="A0A379Y1Q6"/>
<proteinExistence type="predicted"/>
<dbReference type="Pfam" id="PF11140">
    <property type="entry name" value="DUF2913"/>
    <property type="match status" value="1"/>
</dbReference>
<evidence type="ECO:0000313" key="1">
    <source>
        <dbReference type="EMBL" id="SUI39603.1"/>
    </source>
</evidence>
<gene>
    <name evidence="1" type="ORF">NCTC5798_06044</name>
</gene>
<reference evidence="1 2" key="1">
    <citation type="submission" date="2018-06" db="EMBL/GenBank/DDBJ databases">
        <authorList>
            <consortium name="Pathogen Informatics"/>
            <person name="Doyle S."/>
        </authorList>
    </citation>
    <scope>NUCLEOTIDE SEQUENCE [LARGE SCALE GENOMIC DNA]</scope>
    <source>
        <strain evidence="1 2">NCTC5798</strain>
    </source>
</reference>
<name>A0A379Y1Q6_SALET</name>
<evidence type="ECO:0000313" key="2">
    <source>
        <dbReference type="Proteomes" id="UP000255534"/>
    </source>
</evidence>
<dbReference type="EMBL" id="UGXK01000002">
    <property type="protein sequence ID" value="SUI39603.1"/>
    <property type="molecule type" value="Genomic_DNA"/>
</dbReference>
<dbReference type="Proteomes" id="UP000255534">
    <property type="component" value="Unassembled WGS sequence"/>
</dbReference>
<dbReference type="InterPro" id="IPR021316">
    <property type="entry name" value="DUF2913"/>
</dbReference>
<accession>A0A379Y1Q6</accession>